<dbReference type="Proteomes" id="UP000541558">
    <property type="component" value="Unassembled WGS sequence"/>
</dbReference>
<evidence type="ECO:0000256" key="1">
    <source>
        <dbReference type="SAM" id="MobiDB-lite"/>
    </source>
</evidence>
<dbReference type="Gene3D" id="2.80.10.50">
    <property type="match status" value="1"/>
</dbReference>
<dbReference type="OrthoDB" id="6770063at2759"/>
<protein>
    <recommendedName>
        <fullName evidence="2">Ricin B lectin domain-containing protein</fullName>
    </recommendedName>
</protein>
<dbReference type="SUPFAM" id="SSF50370">
    <property type="entry name" value="Ricin B-like lectins"/>
    <property type="match status" value="1"/>
</dbReference>
<name>A0A8H5C422_9AGAR</name>
<dbReference type="InterPro" id="IPR000772">
    <property type="entry name" value="Ricin_B_lectin"/>
</dbReference>
<feature type="region of interest" description="Disordered" evidence="1">
    <location>
        <begin position="1"/>
        <end position="28"/>
    </location>
</feature>
<dbReference type="Pfam" id="PF00652">
    <property type="entry name" value="Ricin_B_lectin"/>
    <property type="match status" value="1"/>
</dbReference>
<dbReference type="InterPro" id="IPR035992">
    <property type="entry name" value="Ricin_B-like_lectins"/>
</dbReference>
<evidence type="ECO:0000259" key="2">
    <source>
        <dbReference type="Pfam" id="PF00652"/>
    </source>
</evidence>
<comment type="caution">
    <text evidence="3">The sequence shown here is derived from an EMBL/GenBank/DDBJ whole genome shotgun (WGS) entry which is preliminary data.</text>
</comment>
<keyword evidence="4" id="KW-1185">Reference proteome</keyword>
<accession>A0A8H5C422</accession>
<feature type="domain" description="Ricin B lectin" evidence="2">
    <location>
        <begin position="272"/>
        <end position="331"/>
    </location>
</feature>
<dbReference type="PROSITE" id="PS50231">
    <property type="entry name" value="RICIN_B_LECTIN"/>
    <property type="match status" value="1"/>
</dbReference>
<gene>
    <name evidence="3" type="ORF">D9611_011991</name>
</gene>
<sequence length="333" mass="36318">MSRVDAREHPAQTHYDYRCEDTPSTSTSLSDSRIRLIPAKSKHTYPDLTLHTIRSRCSVFELRFFPKFSTQFSQSPVYHRARMFYHRFAPSAILAVVAAVASAQTYRVHNSCPSGIELFIGGQSQGSLSRGAVIIKTDLGTSPGFWYTTANGGIVDGLLVAAKAGFYFEPNYWYYYLVRDPNSSHFNTGIRIVPSQPESGGYCRTAECSSGTCTTAYTSPPVFHGGPPPANSPPPTPPVYQCKVDPSQISFDITFCPSGEWPSETGTPVYHNFDPNKCIDVQGNVLANGTPVQIYDCNGTGAQRWVLQAGGTKLRLANTNFCLDAGSNPGNGV</sequence>
<evidence type="ECO:0000313" key="4">
    <source>
        <dbReference type="Proteomes" id="UP000541558"/>
    </source>
</evidence>
<proteinExistence type="predicted"/>
<organism evidence="3 4">
    <name type="scientific">Ephemerocybe angulata</name>
    <dbReference type="NCBI Taxonomy" id="980116"/>
    <lineage>
        <taxon>Eukaryota</taxon>
        <taxon>Fungi</taxon>
        <taxon>Dikarya</taxon>
        <taxon>Basidiomycota</taxon>
        <taxon>Agaricomycotina</taxon>
        <taxon>Agaricomycetes</taxon>
        <taxon>Agaricomycetidae</taxon>
        <taxon>Agaricales</taxon>
        <taxon>Agaricineae</taxon>
        <taxon>Psathyrellaceae</taxon>
        <taxon>Ephemerocybe</taxon>
    </lineage>
</organism>
<evidence type="ECO:0000313" key="3">
    <source>
        <dbReference type="EMBL" id="KAF5334608.1"/>
    </source>
</evidence>
<reference evidence="3 4" key="1">
    <citation type="journal article" date="2020" name="ISME J.">
        <title>Uncovering the hidden diversity of litter-decomposition mechanisms in mushroom-forming fungi.</title>
        <authorList>
            <person name="Floudas D."/>
            <person name="Bentzer J."/>
            <person name="Ahren D."/>
            <person name="Johansson T."/>
            <person name="Persson P."/>
            <person name="Tunlid A."/>
        </authorList>
    </citation>
    <scope>NUCLEOTIDE SEQUENCE [LARGE SCALE GENOMIC DNA]</scope>
    <source>
        <strain evidence="3 4">CBS 175.51</strain>
    </source>
</reference>
<feature type="compositionally biased region" description="Basic and acidic residues" evidence="1">
    <location>
        <begin position="1"/>
        <end position="21"/>
    </location>
</feature>
<dbReference type="AlphaFoldDB" id="A0A8H5C422"/>
<dbReference type="EMBL" id="JAACJK010000067">
    <property type="protein sequence ID" value="KAF5334608.1"/>
    <property type="molecule type" value="Genomic_DNA"/>
</dbReference>